<dbReference type="EMBL" id="JAKUCV010001253">
    <property type="protein sequence ID" value="KAJ4847135.1"/>
    <property type="molecule type" value="Genomic_DNA"/>
</dbReference>
<dbReference type="Proteomes" id="UP001141552">
    <property type="component" value="Unassembled WGS sequence"/>
</dbReference>
<evidence type="ECO:0000313" key="3">
    <source>
        <dbReference type="EMBL" id="KAJ4847135.1"/>
    </source>
</evidence>
<feature type="compositionally biased region" description="Polar residues" evidence="1">
    <location>
        <begin position="103"/>
        <end position="130"/>
    </location>
</feature>
<dbReference type="SUPFAM" id="SSF81383">
    <property type="entry name" value="F-box domain"/>
    <property type="match status" value="1"/>
</dbReference>
<reference evidence="3" key="2">
    <citation type="journal article" date="2023" name="Plants (Basel)">
        <title>Annotation of the Turnera subulata (Passifloraceae) Draft Genome Reveals the S-Locus Evolved after the Divergence of Turneroideae from Passifloroideae in a Stepwise Manner.</title>
        <authorList>
            <person name="Henning P.M."/>
            <person name="Roalson E.H."/>
            <person name="Mir W."/>
            <person name="McCubbin A.G."/>
            <person name="Shore J.S."/>
        </authorList>
    </citation>
    <scope>NUCLEOTIDE SEQUENCE</scope>
    <source>
        <strain evidence="3">F60SS</strain>
    </source>
</reference>
<dbReference type="Pfam" id="PF12937">
    <property type="entry name" value="F-box-like"/>
    <property type="match status" value="1"/>
</dbReference>
<gene>
    <name evidence="3" type="ORF">Tsubulata_048021</name>
</gene>
<dbReference type="InterPro" id="IPR036047">
    <property type="entry name" value="F-box-like_dom_sf"/>
</dbReference>
<dbReference type="SMART" id="SM00256">
    <property type="entry name" value="FBOX"/>
    <property type="match status" value="1"/>
</dbReference>
<dbReference type="InterPro" id="IPR001810">
    <property type="entry name" value="F-box_dom"/>
</dbReference>
<evidence type="ECO:0000259" key="2">
    <source>
        <dbReference type="SMART" id="SM00256"/>
    </source>
</evidence>
<accession>A0A9Q0GBV4</accession>
<feature type="region of interest" description="Disordered" evidence="1">
    <location>
        <begin position="157"/>
        <end position="184"/>
    </location>
</feature>
<evidence type="ECO:0000313" key="4">
    <source>
        <dbReference type="Proteomes" id="UP001141552"/>
    </source>
</evidence>
<keyword evidence="4" id="KW-1185">Reference proteome</keyword>
<dbReference type="OrthoDB" id="1157305at2759"/>
<sequence length="238" mass="26859">MRYTHAYKLSRVRGGKCCISVDHICIFRHGGHHEAPACLEGKVGHMRFRRMVTLSKVTAMRTKVDYAFMHLEVVENPVTVLNRSSNSERLREESPTSGHPEAQQPTSPPGTTDQFQLMCESSGTKPSENGPQHDLVPYPDSNQALLPWPRRHFFPGGKPFKKGKAKDTSAQLRRGHRSSTAPSSINDLDEEILTEILKRLPSAREVTACKLVSKYWCSLISTPYFGSRFVDHYNKCHP</sequence>
<dbReference type="AlphaFoldDB" id="A0A9Q0GBV4"/>
<organism evidence="3 4">
    <name type="scientific">Turnera subulata</name>
    <dbReference type="NCBI Taxonomy" id="218843"/>
    <lineage>
        <taxon>Eukaryota</taxon>
        <taxon>Viridiplantae</taxon>
        <taxon>Streptophyta</taxon>
        <taxon>Embryophyta</taxon>
        <taxon>Tracheophyta</taxon>
        <taxon>Spermatophyta</taxon>
        <taxon>Magnoliopsida</taxon>
        <taxon>eudicotyledons</taxon>
        <taxon>Gunneridae</taxon>
        <taxon>Pentapetalae</taxon>
        <taxon>rosids</taxon>
        <taxon>fabids</taxon>
        <taxon>Malpighiales</taxon>
        <taxon>Passifloraceae</taxon>
        <taxon>Turnera</taxon>
    </lineage>
</organism>
<proteinExistence type="predicted"/>
<reference evidence="3" key="1">
    <citation type="submission" date="2022-02" db="EMBL/GenBank/DDBJ databases">
        <authorList>
            <person name="Henning P.M."/>
            <person name="McCubbin A.G."/>
            <person name="Shore J.S."/>
        </authorList>
    </citation>
    <scope>NUCLEOTIDE SEQUENCE</scope>
    <source>
        <strain evidence="3">F60SS</strain>
        <tissue evidence="3">Leaves</tissue>
    </source>
</reference>
<feature type="region of interest" description="Disordered" evidence="1">
    <location>
        <begin position="82"/>
        <end position="140"/>
    </location>
</feature>
<dbReference type="Gene3D" id="1.20.1280.50">
    <property type="match status" value="1"/>
</dbReference>
<comment type="caution">
    <text evidence="3">The sequence shown here is derived from an EMBL/GenBank/DDBJ whole genome shotgun (WGS) entry which is preliminary data.</text>
</comment>
<evidence type="ECO:0000256" key="1">
    <source>
        <dbReference type="SAM" id="MobiDB-lite"/>
    </source>
</evidence>
<feature type="domain" description="F-box" evidence="2">
    <location>
        <begin position="188"/>
        <end position="229"/>
    </location>
</feature>
<name>A0A9Q0GBV4_9ROSI</name>
<protein>
    <recommendedName>
        <fullName evidence="2">F-box domain-containing protein</fullName>
    </recommendedName>
</protein>